<dbReference type="EMBL" id="QGNW01000121">
    <property type="protein sequence ID" value="RVW94434.1"/>
    <property type="molecule type" value="Genomic_DNA"/>
</dbReference>
<dbReference type="Proteomes" id="UP000288805">
    <property type="component" value="Unassembled WGS sequence"/>
</dbReference>
<gene>
    <name evidence="1" type="ORF">CK203_035700</name>
</gene>
<protein>
    <submittedName>
        <fullName evidence="1">Uncharacterized protein</fullName>
    </submittedName>
</protein>
<sequence>MHLCIRLQTYHACEEVTWHALNWAERKIWFSVESKSFEITVEVVIGKVVGVEECCIKAPRKAVEEGLERGRRGYFLELRSNAAGRLLLCSVCSVEERRFTLVFPEGRVVVVGGGGVGTLARKLRSLGISSNHKTEKLPIVDMPPVAVSALIKSSLHVEERPLKMILKDGRAFDIFGCDFFRIPRIKLDCWVVRVRD</sequence>
<evidence type="ECO:0000313" key="2">
    <source>
        <dbReference type="Proteomes" id="UP000288805"/>
    </source>
</evidence>
<organism evidence="1 2">
    <name type="scientific">Vitis vinifera</name>
    <name type="common">Grape</name>
    <dbReference type="NCBI Taxonomy" id="29760"/>
    <lineage>
        <taxon>Eukaryota</taxon>
        <taxon>Viridiplantae</taxon>
        <taxon>Streptophyta</taxon>
        <taxon>Embryophyta</taxon>
        <taxon>Tracheophyta</taxon>
        <taxon>Spermatophyta</taxon>
        <taxon>Magnoliopsida</taxon>
        <taxon>eudicotyledons</taxon>
        <taxon>Gunneridae</taxon>
        <taxon>Pentapetalae</taxon>
        <taxon>rosids</taxon>
        <taxon>Vitales</taxon>
        <taxon>Vitaceae</taxon>
        <taxon>Viteae</taxon>
        <taxon>Vitis</taxon>
    </lineage>
</organism>
<accession>A0A438ICN6</accession>
<dbReference type="AlphaFoldDB" id="A0A438ICN6"/>
<name>A0A438ICN6_VITVI</name>
<comment type="caution">
    <text evidence="1">The sequence shown here is derived from an EMBL/GenBank/DDBJ whole genome shotgun (WGS) entry which is preliminary data.</text>
</comment>
<proteinExistence type="predicted"/>
<reference evidence="1 2" key="1">
    <citation type="journal article" date="2018" name="PLoS Genet.">
        <title>Population sequencing reveals clonal diversity and ancestral inbreeding in the grapevine cultivar Chardonnay.</title>
        <authorList>
            <person name="Roach M.J."/>
            <person name="Johnson D.L."/>
            <person name="Bohlmann J."/>
            <person name="van Vuuren H.J."/>
            <person name="Jones S.J."/>
            <person name="Pretorius I.S."/>
            <person name="Schmidt S.A."/>
            <person name="Borneman A.R."/>
        </authorList>
    </citation>
    <scope>NUCLEOTIDE SEQUENCE [LARGE SCALE GENOMIC DNA]</scope>
    <source>
        <strain evidence="2">cv. Chardonnay</strain>
        <tissue evidence="1">Leaf</tissue>
    </source>
</reference>
<evidence type="ECO:0000313" key="1">
    <source>
        <dbReference type="EMBL" id="RVW94434.1"/>
    </source>
</evidence>